<dbReference type="EMBL" id="CM040458">
    <property type="protein sequence ID" value="MCI4378780.1"/>
    <property type="molecule type" value="Genomic_DNA"/>
</dbReference>
<gene>
    <name evidence="1" type="ORF">PGIGA_G00219600</name>
</gene>
<comment type="caution">
    <text evidence="1">The sequence shown here is derived from an EMBL/GenBank/DDBJ whole genome shotgun (WGS) entry which is preliminary data.</text>
</comment>
<proteinExistence type="predicted"/>
<protein>
    <submittedName>
        <fullName evidence="1">Uncharacterized protein</fullName>
    </submittedName>
</protein>
<evidence type="ECO:0000313" key="1">
    <source>
        <dbReference type="EMBL" id="MCI4378780.1"/>
    </source>
</evidence>
<evidence type="ECO:0000313" key="2">
    <source>
        <dbReference type="Proteomes" id="UP000829447"/>
    </source>
</evidence>
<accession>A0ACC5WKA1</accession>
<sequence>MPPTVVAGLKNLTVTEGESVTLECQISGHPTPGIMWFREDYRIESSIDFQITYEQGYARLVIREAFAEDSGRFTCTATNEAGTISTSCYLLVQVSEEIESREDLTAISEHVEVSMQERQIAAEARQETRSEVSAVSESVDTGAAVAPFFVRKPTVQKLVEGGSVVFECQIGGSPKPHIYWKKSGIPLTTGYRYRVAYNKETGQCKLEISMTFSDDAGEYTVFARNQLGEASASAMLLNEEAYDAYIKEHEVAYKTEVTTAVRLEPKVGDVPPVFTNELEKEQLIIQRRMAKQTQMMQSFTSEQEFQISSVEQRFMYEIECHLLKITYQKLLAEDGEQMDMTISEHECVSPVFSTPVKNYKLREGMSATLHFKMTGTPLPKIAWYKDGKRIRHGDHYQMEVLKDGRASLRLPVVLPEDEGIYTALISNMKGNAVSSGKLHVELADTVVQPRYRQPETAQRIRSTSPRSTSRSPGRSPARRLDETDEAQLERLYKPVFVTKPSSFKCSEGQTARFDLKVVGRPMPETYWFHNGQQVVNDYTHKIVVKEDGTQSLIVVPAMPHDSGEWTVVAQNRAGKTSVSMTLTVEAKENLVRPQFVEKLKNISVKEGSLVELAVKAIGSPLPDIVWLKNSDIITPHKHPNIRIEGGKGEASFKISQSSGSDSAWYTATAINKAGRDTTRCKVNVEVEAVGPQPERKLVIPKGTYKAKEIAAPELEPLHLRYGQEQWEEGDLYDKEKQQKPQFKKKLTSVRLKQFGPVHFECRLTPIGDPTMIVEWLHDGKPLAAANRLRMVNEFGYCSLDYEAAYARDSGVITCRATNKFGVDQTSATLIVKDEKSLVEESQLPEGRRGPRLDELERIAHEGAPTGVTGDETTEKTKPEIVLLPEPIRVLEGETAKFRCRVTGYPTPKVNWYLNGQLIRKSKRFRLQYDGIHYLEIVDCKSYDSGDVKVVAENPEGAVDHIVKFEIQQREDFRAVLRRAPEIKPPTTVQEHGRVSFEVVKPEKSSETSKESKEVVKLRKTERVIHEKLTEESEELRSKFKRRTQEGYYEAITAVELKSRKRDESYEDMLRKRKDELLHHTKELTEAEKKREEEESKLTIPKIKPDKIVLSPSMEAPKILERIQSQTVAQGDEVRFHCRVVGKPDPECQWFKNGVLLEKSDRIYWYWPEDHVCELVIRDVSTEDSASIMVKAMNIAGETSSHAFLLIQAKQVVKFTQMLEDQSAKEKDTMVTFECETNEPFVKVKWLKDNAEIFSGDKYRMHSDRKVHFMSVLIINMSDEAEYSCVITDDDHIRTSARLHVEGAPLEIVKNLENTEVPESYAGEFECEVSREDAEGTWYFENKEITPSLKYVVSSRRGRHSLTVKDVKKEDQGKYTFKVGDLKTSASLKMKLRPVTLMQGLSDLTICEGDIAQLEVRFSQENVEGTWMKNGQAISATDRIHIVIDKLNYKLLIEDTNKDDTGTYSFVVPNQDISTTGKLIVQAIDFLTPLKDISSVEGTKSVFEAKITAADVSSVKWYHNDKLVIPNDRVQMVAKGSKQRLVLNRTYASDEGQYKMVVGRVDSTCKLTVQKISIVKHMEDCVCTETQNVTFEVEVSHPGIDALWTCKNQPLKAGPKYKIESKGTHYSLTVLNAMKDEEGEYTFAAGEKTSTAKLIVSGGAISRPLCDVTVAESQTAVLECEVASESAEGKWFKNGQPVDFSDNVRSEKNGTVRSLVIGITRPQDIGEYTYQVANSKTSANLKVEAVKIKKTMKNQTVTETQEAVFSIELTHLDVKGSQWIKNGVEILPSDKYEITVDGMVHTLKIKNCNTQDESVYGFKLGKLSANSRLNVETIKVVKKPKDVTSLMGGTASFELSLSHDDIPVKWMFKNQELKPSSNIKILSERKAHKLVIQSVEESMAGEYIAIIGHLQCSAHLHVESLRVTKPMKNVEIPETQVATFECEVSHFNVPSTWLKNGVEIEMSEKFGIVVQGKLHQLKIMNASTDDAAEYTFVCGNDSVSATLTVSSIQITSMLKDLSAQEKDTITFEVTVNYEGITHKWLKNGVEIRSTDRCQTRSKQLTHSLTIRNVHFGDSAEYTFVAGSAETSAKLFVEARVIEFTKHIKDIKVTEKKKAIFECELSEPNVQVTWIKDGQELELSDRFKATTDKYLQRLMIQSIRMSDAGEYSVVAGSSMSKAYLTVEGKDIHISEPAEKEIMVVEKQRATFEFEVSEDEIEGRWLRNGVEIQFSQEKRFNYVTIRKVHRLTIAETYQSDAGEYTFIAGKNRSTVNLHVNIPEPPQIIRHMEPLSVEAGKPARFSVEVTGIPQPQVSWYKNSQALSPGFKCKFQREGNEHTLLLIEVFPEDAAQYTCEAKNDFGQATSSAVLNVEVSEVVSPDVGVPLSPPVIISPMHDVSVEEGESARFQCHVSGEDLNVTWYCKDKEIKPSDNLRMSQYDDSCQLEIVRAYTENEGPYSCVVRNSSGMVSCSAVLRVNVPRVEEPAYVEEVKVPPIFKKKIHDLEIKVGSAANFECEIEDAPNVTFKWFKSNSELRQSEKYRIIDHHTTSRLELLNSTKADSGVYTCRASNKDGTDSCSANLNITEPKIPPTFTKKPPEHFEGTEGKLLKLEGRVSGSQPLSISWYKDNKEIFSSGNCEMSFEGNVAVLCIKKSQTSDSGTYTCSASNEAGTVSYSVVISITGKQTPPTFDLTLKPITVNEGERLSLSCHVCGSPPLSIQWMKDRREVISSENSKITFVDGTATLTVAKSSRADAGDYLCKATNNAGSDFSKAKVTIKAGAAPAAAQTTPSAPQPAQKLDNLFFIDEPKSVRIAEKGTATFIAKVGGDPIPNVKWMKGKWRQMTHGGRIAIVQKGQDTKLEIREVTKSDAGQYRCVASNKHGEIESSTDLTVDEKQEIAPETVKLKKTPSKQKSPKEDKDIDIVELLRNVDPKEYEKYARMYGITDYRGLLQAIEQLKKEKGEESGRPEHERSRESDEDLARLVADLQRRMEQTEPITLINDIKDQTTKVNAEAVFECEIKINYPEITLSWYKDSKKLENSSKYDIKVVGDRHLLKIKNVQTSDQGNYRVVCGPHISSATLSVAADQIQFTKRIQNIVVKERQTATFECELSFDNAVVTWYKDSWELKESPKYAFQCEGRRHFMIIHNVTSEDEGVYSVIARLEPIGEAKSTAELYLSGKEIDLGTISYDVSDTSIQVPEVSSMISFKDESTEYYHYEEKTEVTAYESWTVQEERVIHEVASTQERKQPTEETVPKMVAQKTEEKPQKEPEVMPVEETVPVTILPESKQQTTPKEPGVPKKPEAVPQPELTTKHEELLPQKTAITPLKAPEVVKITESPKTEPDKKSDLVPSVAPEPPKVTKPKQELSAALKAEPSKKQDPAIVPTRKHETSPVLLEMQQADVFKIPELTPASRELAEVQLAKKPEPTTVSPDIRKPEPSRKPELPSISKAEPVINEGPKLVLPEAPKVETALTQSPPELPLAKPEPIQEKEQTPVPKKKSPPKRVVELKYPEVPTEEAPVPKPQKGIEMAPTRGMLG</sequence>
<organism evidence="1 2">
    <name type="scientific">Pangasianodon gigas</name>
    <name type="common">Mekong giant catfish</name>
    <name type="synonym">Pangasius gigas</name>
    <dbReference type="NCBI Taxonomy" id="30993"/>
    <lineage>
        <taxon>Eukaryota</taxon>
        <taxon>Metazoa</taxon>
        <taxon>Chordata</taxon>
        <taxon>Craniata</taxon>
        <taxon>Vertebrata</taxon>
        <taxon>Euteleostomi</taxon>
        <taxon>Actinopterygii</taxon>
        <taxon>Neopterygii</taxon>
        <taxon>Teleostei</taxon>
        <taxon>Ostariophysi</taxon>
        <taxon>Siluriformes</taxon>
        <taxon>Pangasiidae</taxon>
        <taxon>Pangasianodon</taxon>
    </lineage>
</organism>
<keyword evidence="2" id="KW-1185">Reference proteome</keyword>
<dbReference type="Proteomes" id="UP000829447">
    <property type="component" value="Linkage Group LG5"/>
</dbReference>
<reference evidence="1 2" key="1">
    <citation type="journal article" date="2022" name="bioRxiv">
        <title>An ancient truncated duplication of the anti-Mullerian hormone receptor type 2 gene is a potential conserved master sex determinant in the Pangasiidae catfish family.</title>
        <authorList>
            <person name="Wen M."/>
            <person name="Pan Q."/>
            <person name="Jouanno E."/>
            <person name="Montfort J."/>
            <person name="Zahm M."/>
            <person name="Cabau C."/>
            <person name="Klopp C."/>
            <person name="Iampietro C."/>
            <person name="Roques C."/>
            <person name="Bouchez O."/>
            <person name="Castinel A."/>
            <person name="Donnadieu C."/>
            <person name="Parrinello H."/>
            <person name="Poncet C."/>
            <person name="Belmonte E."/>
            <person name="Gautier V."/>
            <person name="Avarre J.-C."/>
            <person name="Dugue R."/>
            <person name="Gustiano R."/>
            <person name="Ha T.T.T."/>
            <person name="Campet M."/>
            <person name="Sriphairoj K."/>
            <person name="Ribolli J."/>
            <person name="de Almeida F.L."/>
            <person name="Desvignes T."/>
            <person name="Postlethwait J.H."/>
            <person name="Bucao C.F."/>
            <person name="Robinson-Rechavi M."/>
            <person name="Bobe J."/>
            <person name="Herpin A."/>
            <person name="Guiguen Y."/>
        </authorList>
    </citation>
    <scope>NUCLEOTIDE SEQUENCE [LARGE SCALE GENOMIC DNA]</scope>
    <source>
        <strain evidence="1">YG-Dec2019</strain>
    </source>
</reference>
<name>A0ACC5WKA1_PANGG</name>